<evidence type="ECO:0000313" key="1">
    <source>
        <dbReference type="EMBL" id="SBS87518.1"/>
    </source>
</evidence>
<gene>
    <name evidence="2" type="ORF">POVCU1_039820</name>
    <name evidence="1" type="ORF">POVCU2_0043110</name>
</gene>
<dbReference type="Proteomes" id="UP000078560">
    <property type="component" value="Unassembled WGS sequence"/>
</dbReference>
<proteinExistence type="predicted"/>
<sequence>MIEKCEEVKLKYYTCLNNSRRNPNKCKDIETELRGCSKTTGENYCIDEINNLMECSRFPDSSTCAKEFFLFRECNRPDGPHILIEVIPKGRVQGEENRIHHSYVLCTCPYTFFTHPNRYTLRIFQNLQDNKYVIAKDHLDKYNVDNATIGPVEAPERNNSNTASFLEKMKATLHLKNFKEKFVAYKW</sequence>
<dbReference type="Proteomes" id="UP000078546">
    <property type="component" value="Unassembled WGS sequence"/>
</dbReference>
<name>A0A1A8W8K2_PLAOA</name>
<accession>A0A1A8W8K2</accession>
<dbReference type="EMBL" id="FLQV01000734">
    <property type="protein sequence ID" value="SBS97651.1"/>
    <property type="molecule type" value="Genomic_DNA"/>
</dbReference>
<dbReference type="AlphaFoldDB" id="A0A1A8W8K2"/>
<reference evidence="3 4" key="1">
    <citation type="submission" date="2016-05" db="EMBL/GenBank/DDBJ databases">
        <authorList>
            <person name="Naeem Raeece"/>
        </authorList>
    </citation>
    <scope>NUCLEOTIDE SEQUENCE [LARGE SCALE GENOMIC DNA]</scope>
</reference>
<protein>
    <submittedName>
        <fullName evidence="1">Uncharacterized protein</fullName>
    </submittedName>
</protein>
<evidence type="ECO:0000313" key="2">
    <source>
        <dbReference type="EMBL" id="SBS97651.1"/>
    </source>
</evidence>
<reference evidence="1" key="2">
    <citation type="submission" date="2016-05" db="EMBL/GenBank/DDBJ databases">
        <authorList>
            <person name="Lavstsen T."/>
            <person name="Jespersen J.S."/>
        </authorList>
    </citation>
    <scope>NUCLEOTIDE SEQUENCE [LARGE SCALE GENOMIC DNA]</scope>
</reference>
<evidence type="ECO:0000313" key="3">
    <source>
        <dbReference type="Proteomes" id="UP000078546"/>
    </source>
</evidence>
<dbReference type="EMBL" id="FLQU01000579">
    <property type="protein sequence ID" value="SBS87518.1"/>
    <property type="molecule type" value="Genomic_DNA"/>
</dbReference>
<evidence type="ECO:0000313" key="4">
    <source>
        <dbReference type="Proteomes" id="UP000078560"/>
    </source>
</evidence>
<organism evidence="1 4">
    <name type="scientific">Plasmodium ovale curtisi</name>
    <dbReference type="NCBI Taxonomy" id="864141"/>
    <lineage>
        <taxon>Eukaryota</taxon>
        <taxon>Sar</taxon>
        <taxon>Alveolata</taxon>
        <taxon>Apicomplexa</taxon>
        <taxon>Aconoidasida</taxon>
        <taxon>Haemosporida</taxon>
        <taxon>Plasmodiidae</taxon>
        <taxon>Plasmodium</taxon>
        <taxon>Plasmodium (Plasmodium)</taxon>
    </lineage>
</organism>